<protein>
    <submittedName>
        <fullName evidence="1">Uncharacterized protein</fullName>
    </submittedName>
</protein>
<dbReference type="AlphaFoldDB" id="A0A3B0WQ37"/>
<reference evidence="1" key="1">
    <citation type="submission" date="2018-06" db="EMBL/GenBank/DDBJ databases">
        <authorList>
            <person name="Zhirakovskaya E."/>
        </authorList>
    </citation>
    <scope>NUCLEOTIDE SEQUENCE</scope>
</reference>
<name>A0A3B0WQ37_9ZZZZ</name>
<sequence length="122" mass="13728">MKKIPSLSDDRKLNVIFRIEPGCLGPEGGKLIDDFCRSAQTQIEHASDHFTSWNKLVICQLAPGNNKALPEVQYKINNKALSSEKAEKYLSAFGMQLNDFEHDLNEKVVDLIDTHLASLSRQ</sequence>
<organism evidence="1">
    <name type="scientific">hydrothermal vent metagenome</name>
    <dbReference type="NCBI Taxonomy" id="652676"/>
    <lineage>
        <taxon>unclassified sequences</taxon>
        <taxon>metagenomes</taxon>
        <taxon>ecological metagenomes</taxon>
    </lineage>
</organism>
<evidence type="ECO:0000313" key="1">
    <source>
        <dbReference type="EMBL" id="VAW58148.1"/>
    </source>
</evidence>
<gene>
    <name evidence="1" type="ORF">MNBD_GAMMA11-859</name>
</gene>
<accession>A0A3B0WQ37</accession>
<dbReference type="EMBL" id="UOFG01000021">
    <property type="protein sequence ID" value="VAW58148.1"/>
    <property type="molecule type" value="Genomic_DNA"/>
</dbReference>
<proteinExistence type="predicted"/>